<dbReference type="EMBL" id="JBHMCA010000084">
    <property type="protein sequence ID" value="MFB9450958.1"/>
    <property type="molecule type" value="Genomic_DNA"/>
</dbReference>
<evidence type="ECO:0000256" key="1">
    <source>
        <dbReference type="SAM" id="Phobius"/>
    </source>
</evidence>
<protein>
    <submittedName>
        <fullName evidence="2">Uncharacterized protein</fullName>
    </submittedName>
</protein>
<evidence type="ECO:0000313" key="2">
    <source>
        <dbReference type="EMBL" id="MFB9450958.1"/>
    </source>
</evidence>
<reference evidence="2 3" key="1">
    <citation type="submission" date="2024-09" db="EMBL/GenBank/DDBJ databases">
        <authorList>
            <person name="Sun Q."/>
            <person name="Mori K."/>
        </authorList>
    </citation>
    <scope>NUCLEOTIDE SEQUENCE [LARGE SCALE GENOMIC DNA]</scope>
    <source>
        <strain evidence="2 3">JCM 3307</strain>
    </source>
</reference>
<name>A0ABV5MQ08_9ACTN</name>
<keyword evidence="1" id="KW-0472">Membrane</keyword>
<comment type="caution">
    <text evidence="2">The sequence shown here is derived from an EMBL/GenBank/DDBJ whole genome shotgun (WGS) entry which is preliminary data.</text>
</comment>
<sequence>MDLKDAMYEASDTPPPTTIDVDRLIAGERRRTHGLRLAGVVAGLTVLALGATLMPRYFGDNLAPPVVAAAPTSAASPGSSPRPTPTWLDPMVIVLPSQLGSLPPPEAPCSVAGHGAPPRRPMPKSCDDMATFLTATFAANLPDEILYDFPAPRFVRDPSVAMGFAGGRDYVKDGHRFAFLVRLVASPDDQAGWADRHPCAAGCRVETVNGLTVHVTNERRIETYKADGTEVTIEVQVDEPGFRPFAVDSMIRSAGARETTLYPTWF</sequence>
<keyword evidence="3" id="KW-1185">Reference proteome</keyword>
<gene>
    <name evidence="2" type="ORF">ACFFTR_48500</name>
</gene>
<keyword evidence="1" id="KW-0812">Transmembrane</keyword>
<accession>A0ABV5MQ08</accession>
<dbReference type="Proteomes" id="UP001589608">
    <property type="component" value="Unassembled WGS sequence"/>
</dbReference>
<organism evidence="2 3">
    <name type="scientific">Dactylosporangium vinaceum</name>
    <dbReference type="NCBI Taxonomy" id="53362"/>
    <lineage>
        <taxon>Bacteria</taxon>
        <taxon>Bacillati</taxon>
        <taxon>Actinomycetota</taxon>
        <taxon>Actinomycetes</taxon>
        <taxon>Micromonosporales</taxon>
        <taxon>Micromonosporaceae</taxon>
        <taxon>Dactylosporangium</taxon>
    </lineage>
</organism>
<feature type="transmembrane region" description="Helical" evidence="1">
    <location>
        <begin position="37"/>
        <end position="58"/>
    </location>
</feature>
<evidence type="ECO:0000313" key="3">
    <source>
        <dbReference type="Proteomes" id="UP001589608"/>
    </source>
</evidence>
<dbReference type="RefSeq" id="WP_223100156.1">
    <property type="nucleotide sequence ID" value="NZ_CP061913.1"/>
</dbReference>
<proteinExistence type="predicted"/>
<keyword evidence="1" id="KW-1133">Transmembrane helix</keyword>